<dbReference type="Gene3D" id="1.25.10.10">
    <property type="entry name" value="Leucine-rich Repeat Variant"/>
    <property type="match status" value="1"/>
</dbReference>
<sequence length="110" mass="11913">MLAARGKGLLSWIEDDSLIVDETATAIPEAVWALGNVAGDSPSCRDLVHSHCALVSLLGQLNEHSKLSMLRNATWTLSNFCRGKLPTPFDQGAITKQMTAIEEIVASEYN</sequence>
<dbReference type="InterPro" id="IPR016024">
    <property type="entry name" value="ARM-type_fold"/>
</dbReference>
<accession>A0A9I9E5G8</accession>
<dbReference type="SUPFAM" id="SSF48371">
    <property type="entry name" value="ARM repeat"/>
    <property type="match status" value="1"/>
</dbReference>
<evidence type="ECO:0000256" key="2">
    <source>
        <dbReference type="ARBA" id="ARBA00022448"/>
    </source>
</evidence>
<dbReference type="AlphaFoldDB" id="A0A9I9E5G8"/>
<reference evidence="5" key="1">
    <citation type="submission" date="2023-03" db="UniProtKB">
        <authorList>
            <consortium name="EnsemblPlants"/>
        </authorList>
    </citation>
    <scope>IDENTIFICATION</scope>
</reference>
<dbReference type="InterPro" id="IPR011989">
    <property type="entry name" value="ARM-like"/>
</dbReference>
<dbReference type="EnsemblPlants" id="MELO3C029057.2.1">
    <property type="protein sequence ID" value="MELO3C029057.2.1"/>
    <property type="gene ID" value="MELO3C029057.2"/>
</dbReference>
<comment type="similarity">
    <text evidence="1">Belongs to the importin alpha family.</text>
</comment>
<dbReference type="PANTHER" id="PTHR23316">
    <property type="entry name" value="IMPORTIN ALPHA"/>
    <property type="match status" value="1"/>
</dbReference>
<keyword evidence="3" id="KW-0677">Repeat</keyword>
<keyword evidence="4" id="KW-0653">Protein transport</keyword>
<evidence type="ECO:0000256" key="4">
    <source>
        <dbReference type="ARBA" id="ARBA00022927"/>
    </source>
</evidence>
<dbReference type="Pfam" id="PF00514">
    <property type="entry name" value="Arm"/>
    <property type="match status" value="1"/>
</dbReference>
<evidence type="ECO:0000256" key="3">
    <source>
        <dbReference type="ARBA" id="ARBA00022737"/>
    </source>
</evidence>
<protein>
    <recommendedName>
        <fullName evidence="6">Importin subunit alpha-1-like</fullName>
    </recommendedName>
</protein>
<organism evidence="5">
    <name type="scientific">Cucumis melo</name>
    <name type="common">Muskmelon</name>
    <dbReference type="NCBI Taxonomy" id="3656"/>
    <lineage>
        <taxon>Eukaryota</taxon>
        <taxon>Viridiplantae</taxon>
        <taxon>Streptophyta</taxon>
        <taxon>Embryophyta</taxon>
        <taxon>Tracheophyta</taxon>
        <taxon>Spermatophyta</taxon>
        <taxon>Magnoliopsida</taxon>
        <taxon>eudicotyledons</taxon>
        <taxon>Gunneridae</taxon>
        <taxon>Pentapetalae</taxon>
        <taxon>rosids</taxon>
        <taxon>fabids</taxon>
        <taxon>Cucurbitales</taxon>
        <taxon>Cucurbitaceae</taxon>
        <taxon>Benincaseae</taxon>
        <taxon>Cucumis</taxon>
    </lineage>
</organism>
<name>A0A9I9E5G8_CUCME</name>
<keyword evidence="2" id="KW-0813">Transport</keyword>
<evidence type="ECO:0000256" key="1">
    <source>
        <dbReference type="ARBA" id="ARBA00010394"/>
    </source>
</evidence>
<dbReference type="GO" id="GO:0015031">
    <property type="term" value="P:protein transport"/>
    <property type="evidence" value="ECO:0007669"/>
    <property type="project" value="UniProtKB-KW"/>
</dbReference>
<proteinExistence type="inferred from homology"/>
<evidence type="ECO:0000313" key="5">
    <source>
        <dbReference type="EnsemblPlants" id="MELO3C029057.2.1"/>
    </source>
</evidence>
<dbReference type="InterPro" id="IPR000225">
    <property type="entry name" value="Armadillo"/>
</dbReference>
<evidence type="ECO:0008006" key="6">
    <source>
        <dbReference type="Google" id="ProtNLM"/>
    </source>
</evidence>
<dbReference type="Gramene" id="MELO3C029057.2.1">
    <property type="protein sequence ID" value="MELO3C029057.2.1"/>
    <property type="gene ID" value="MELO3C029057.2"/>
</dbReference>